<evidence type="ECO:0000313" key="11">
    <source>
        <dbReference type="Proteomes" id="UP000265120"/>
    </source>
</evidence>
<keyword evidence="5 9" id="KW-0560">Oxidoreductase</keyword>
<dbReference type="GO" id="GO:0034650">
    <property type="term" value="P:cortisol metabolic process"/>
    <property type="evidence" value="ECO:0007669"/>
    <property type="project" value="TreeGrafter"/>
</dbReference>
<keyword evidence="11" id="KW-1185">Reference proteome</keyword>
<dbReference type="GO" id="GO:0020037">
    <property type="term" value="F:heme binding"/>
    <property type="evidence" value="ECO:0007669"/>
    <property type="project" value="InterPro"/>
</dbReference>
<dbReference type="GeneTree" id="ENSGT00950000182905"/>
<keyword evidence="7 9" id="KW-0503">Monooxygenase</keyword>
<name>A0A3P8WSD8_CYNSE</name>
<dbReference type="PANTHER" id="PTHR24279">
    <property type="entry name" value="CYTOCHROME P450"/>
    <property type="match status" value="1"/>
</dbReference>
<evidence type="ECO:0000256" key="4">
    <source>
        <dbReference type="ARBA" id="ARBA00022723"/>
    </source>
</evidence>
<dbReference type="KEGG" id="csem:103380768"/>
<evidence type="ECO:0000256" key="9">
    <source>
        <dbReference type="RuleBase" id="RU000461"/>
    </source>
</evidence>
<reference evidence="10 11" key="1">
    <citation type="journal article" date="2014" name="Nat. Genet.">
        <title>Whole-genome sequence of a flatfish provides insights into ZW sex chromosome evolution and adaptation to a benthic lifestyle.</title>
        <authorList>
            <person name="Chen S."/>
            <person name="Zhang G."/>
            <person name="Shao C."/>
            <person name="Huang Q."/>
            <person name="Liu G."/>
            <person name="Zhang P."/>
            <person name="Song W."/>
            <person name="An N."/>
            <person name="Chalopin D."/>
            <person name="Volff J.N."/>
            <person name="Hong Y."/>
            <person name="Li Q."/>
            <person name="Sha Z."/>
            <person name="Zhou H."/>
            <person name="Xie M."/>
            <person name="Yu Q."/>
            <person name="Liu Y."/>
            <person name="Xiang H."/>
            <person name="Wang N."/>
            <person name="Wu K."/>
            <person name="Yang C."/>
            <person name="Zhou Q."/>
            <person name="Liao X."/>
            <person name="Yang L."/>
            <person name="Hu Q."/>
            <person name="Zhang J."/>
            <person name="Meng L."/>
            <person name="Jin L."/>
            <person name="Tian Y."/>
            <person name="Lian J."/>
            <person name="Yang J."/>
            <person name="Miao G."/>
            <person name="Liu S."/>
            <person name="Liang Z."/>
            <person name="Yan F."/>
            <person name="Li Y."/>
            <person name="Sun B."/>
            <person name="Zhang H."/>
            <person name="Zhang J."/>
            <person name="Zhu Y."/>
            <person name="Du M."/>
            <person name="Zhao Y."/>
            <person name="Schartl M."/>
            <person name="Tang Q."/>
            <person name="Wang J."/>
        </authorList>
    </citation>
    <scope>NUCLEOTIDE SEQUENCE</scope>
</reference>
<evidence type="ECO:0000256" key="7">
    <source>
        <dbReference type="ARBA" id="ARBA00023033"/>
    </source>
</evidence>
<reference evidence="10" key="2">
    <citation type="submission" date="2025-08" db="UniProtKB">
        <authorList>
            <consortium name="Ensembl"/>
        </authorList>
    </citation>
    <scope>IDENTIFICATION</scope>
</reference>
<proteinExistence type="inferred from homology"/>
<sequence>MSSGLSQCLMKRSSSWLLPSTAALTRVDCRVWGSTSSATQDFTSFQSKPRTLKDLPHVSSLEMIYRVVCQGFYKRLHELQIYEKQRYGPIYRDGLKSVSVNTPQLLEELLRNDDKFPCRGDMSLWKDYRDMKGLGYGPFTVEGEQWYNLRATLNKRMLHPKDSAEYSGAISEVVTDFIKRVDYLRQCSPTGDLVTNLANELYHFSLEGIASILFETRLGCLQKKIPAGTQDFINAIGQMFTNSVPVMMTPKWSRHMLPYYHRYIGGWEGIFDFARELIDKKMEDIQQRVKRGQNVEGEYLTYLLSNTQMSMKDVYGSVAELLLAGVDTTSNTLTWALHLLSRNPRAQDRLYNEVSTFVRADQTPSAAAVSQMPYLRAVVKETLRMYPVVPMNARILSKNVTVGGYQFSKNTPFILCHYAISHDEDTFPEPFQFKPERWLRDGHKLPNAFGSIPFGFGVRGCVGRRIAELEMYMLLCQLIRLFEIKPDPTMGELKCICRTVLVPDQSVNLHLVARECDKVG</sequence>
<dbReference type="GO" id="GO:0071375">
    <property type="term" value="P:cellular response to peptide hormone stimulus"/>
    <property type="evidence" value="ECO:0007669"/>
    <property type="project" value="TreeGrafter"/>
</dbReference>
<dbReference type="InterPro" id="IPR001128">
    <property type="entry name" value="Cyt_P450"/>
</dbReference>
<dbReference type="GO" id="GO:0042359">
    <property type="term" value="P:vitamin D metabolic process"/>
    <property type="evidence" value="ECO:0007669"/>
    <property type="project" value="UniProtKB-ARBA"/>
</dbReference>
<dbReference type="OMA" id="GPQTHVN"/>
<dbReference type="RefSeq" id="XP_008311075.1">
    <property type="nucleotide sequence ID" value="XM_008312853.3"/>
</dbReference>
<dbReference type="GO" id="GO:0004497">
    <property type="term" value="F:monooxygenase activity"/>
    <property type="evidence" value="ECO:0007669"/>
    <property type="project" value="UniProtKB-KW"/>
</dbReference>
<dbReference type="GO" id="GO:0008203">
    <property type="term" value="P:cholesterol metabolic process"/>
    <property type="evidence" value="ECO:0007669"/>
    <property type="project" value="TreeGrafter"/>
</dbReference>
<comment type="similarity">
    <text evidence="2 9">Belongs to the cytochrome P450 family.</text>
</comment>
<dbReference type="Proteomes" id="UP000265120">
    <property type="component" value="Chromosome 7"/>
</dbReference>
<keyword evidence="4 8" id="KW-0479">Metal-binding</keyword>
<dbReference type="OrthoDB" id="3945418at2759"/>
<dbReference type="FunCoup" id="A0A3P8WSD8">
    <property type="interactions" value="227"/>
</dbReference>
<protein>
    <submittedName>
        <fullName evidence="10">Cytochrome P450, family 27, subfamily A, polypeptide 1, gene 4</fullName>
    </submittedName>
</protein>
<keyword evidence="3 8" id="KW-0349">Heme</keyword>
<dbReference type="PROSITE" id="PS00086">
    <property type="entry name" value="CYTOCHROME_P450"/>
    <property type="match status" value="1"/>
</dbReference>
<dbReference type="GO" id="GO:0006700">
    <property type="term" value="P:C21-steroid hormone biosynthetic process"/>
    <property type="evidence" value="ECO:0007669"/>
    <property type="project" value="TreeGrafter"/>
</dbReference>
<dbReference type="GO" id="GO:0006704">
    <property type="term" value="P:glucocorticoid biosynthetic process"/>
    <property type="evidence" value="ECO:0007669"/>
    <property type="project" value="TreeGrafter"/>
</dbReference>
<reference evidence="10" key="3">
    <citation type="submission" date="2025-09" db="UniProtKB">
        <authorList>
            <consortium name="Ensembl"/>
        </authorList>
    </citation>
    <scope>IDENTIFICATION</scope>
</reference>
<evidence type="ECO:0000256" key="8">
    <source>
        <dbReference type="PIRSR" id="PIRSR602401-1"/>
    </source>
</evidence>
<organism evidence="10 11">
    <name type="scientific">Cynoglossus semilaevis</name>
    <name type="common">Tongue sole</name>
    <dbReference type="NCBI Taxonomy" id="244447"/>
    <lineage>
        <taxon>Eukaryota</taxon>
        <taxon>Metazoa</taxon>
        <taxon>Chordata</taxon>
        <taxon>Craniata</taxon>
        <taxon>Vertebrata</taxon>
        <taxon>Euteleostomi</taxon>
        <taxon>Actinopterygii</taxon>
        <taxon>Neopterygii</taxon>
        <taxon>Teleostei</taxon>
        <taxon>Neoteleostei</taxon>
        <taxon>Acanthomorphata</taxon>
        <taxon>Carangaria</taxon>
        <taxon>Pleuronectiformes</taxon>
        <taxon>Pleuronectoidei</taxon>
        <taxon>Cynoglossidae</taxon>
        <taxon>Cynoglossinae</taxon>
        <taxon>Cynoglossus</taxon>
    </lineage>
</organism>
<dbReference type="PRINTS" id="PR00385">
    <property type="entry name" value="P450"/>
</dbReference>
<dbReference type="PRINTS" id="PR00463">
    <property type="entry name" value="EP450I"/>
</dbReference>
<dbReference type="InterPro" id="IPR017972">
    <property type="entry name" value="Cyt_P450_CS"/>
</dbReference>
<evidence type="ECO:0000313" key="10">
    <source>
        <dbReference type="Ensembl" id="ENSCSEP00000030363.1"/>
    </source>
</evidence>
<evidence type="ECO:0000256" key="3">
    <source>
        <dbReference type="ARBA" id="ARBA00022617"/>
    </source>
</evidence>
<dbReference type="GO" id="GO:0016705">
    <property type="term" value="F:oxidoreductase activity, acting on paired donors, with incorporation or reduction of molecular oxygen"/>
    <property type="evidence" value="ECO:0007669"/>
    <property type="project" value="InterPro"/>
</dbReference>
<feature type="binding site" description="axial binding residue" evidence="8">
    <location>
        <position position="461"/>
    </location>
    <ligand>
        <name>heme</name>
        <dbReference type="ChEBI" id="CHEBI:30413"/>
    </ligand>
    <ligandPart>
        <name>Fe</name>
        <dbReference type="ChEBI" id="CHEBI:18248"/>
    </ligandPart>
</feature>
<dbReference type="PANTHER" id="PTHR24279:SF123">
    <property type="entry name" value="CYTOCHROME P450 FAMILY 27 SUBFAMILY A MEMBER 1"/>
    <property type="match status" value="1"/>
</dbReference>
<dbReference type="FunFam" id="1.10.630.10:FF:000006">
    <property type="entry name" value="Cytochrome P450 302a1, mitochondrial"/>
    <property type="match status" value="1"/>
</dbReference>
<accession>A0A3P8WSD8</accession>
<dbReference type="Gene3D" id="1.10.630.10">
    <property type="entry name" value="Cytochrome P450"/>
    <property type="match status" value="1"/>
</dbReference>
<dbReference type="InterPro" id="IPR002401">
    <property type="entry name" value="Cyt_P450_E_grp-I"/>
</dbReference>
<dbReference type="SUPFAM" id="SSF48264">
    <property type="entry name" value="Cytochrome P450"/>
    <property type="match status" value="1"/>
</dbReference>
<dbReference type="InterPro" id="IPR036396">
    <property type="entry name" value="Cyt_P450_sf"/>
</dbReference>
<dbReference type="InterPro" id="IPR050479">
    <property type="entry name" value="CYP11_CYP27_families"/>
</dbReference>
<keyword evidence="6 8" id="KW-0408">Iron</keyword>
<dbReference type="GeneID" id="103380768"/>
<evidence type="ECO:0000256" key="2">
    <source>
        <dbReference type="ARBA" id="ARBA00010617"/>
    </source>
</evidence>
<dbReference type="GO" id="GO:0005506">
    <property type="term" value="F:iron ion binding"/>
    <property type="evidence" value="ECO:0007669"/>
    <property type="project" value="InterPro"/>
</dbReference>
<evidence type="ECO:0000256" key="1">
    <source>
        <dbReference type="ARBA" id="ARBA00001971"/>
    </source>
</evidence>
<dbReference type="AlphaFoldDB" id="A0A3P8WSD8"/>
<dbReference type="InParanoid" id="A0A3P8WSD8"/>
<evidence type="ECO:0000256" key="6">
    <source>
        <dbReference type="ARBA" id="ARBA00023004"/>
    </source>
</evidence>
<comment type="cofactor">
    <cofactor evidence="1 8">
        <name>heme</name>
        <dbReference type="ChEBI" id="CHEBI:30413"/>
    </cofactor>
</comment>
<dbReference type="GO" id="GO:0005743">
    <property type="term" value="C:mitochondrial inner membrane"/>
    <property type="evidence" value="ECO:0007669"/>
    <property type="project" value="TreeGrafter"/>
</dbReference>
<dbReference type="STRING" id="244447.ENSCSEP00000030363"/>
<dbReference type="Ensembl" id="ENSCSET00000030768.1">
    <property type="protein sequence ID" value="ENSCSEP00000030363.1"/>
    <property type="gene ID" value="ENSCSEG00000019445.1"/>
</dbReference>
<evidence type="ECO:0000256" key="5">
    <source>
        <dbReference type="ARBA" id="ARBA00023002"/>
    </source>
</evidence>
<dbReference type="Pfam" id="PF00067">
    <property type="entry name" value="p450"/>
    <property type="match status" value="1"/>
</dbReference>